<keyword evidence="22" id="KW-0812">Transmembrane</keyword>
<dbReference type="Pfam" id="PF06733">
    <property type="entry name" value="DEAD_2"/>
    <property type="match status" value="1"/>
</dbReference>
<evidence type="ECO:0000256" key="14">
    <source>
        <dbReference type="ARBA" id="ARBA00023242"/>
    </source>
</evidence>
<evidence type="ECO:0000256" key="12">
    <source>
        <dbReference type="ARBA" id="ARBA00023014"/>
    </source>
</evidence>
<dbReference type="GO" id="GO:0051536">
    <property type="term" value="F:iron-sulfur cluster binding"/>
    <property type="evidence" value="ECO:0007669"/>
    <property type="project" value="UniProtKB-KW"/>
</dbReference>
<evidence type="ECO:0000256" key="6">
    <source>
        <dbReference type="ARBA" id="ARBA00022723"/>
    </source>
</evidence>
<evidence type="ECO:0000256" key="8">
    <source>
        <dbReference type="ARBA" id="ARBA00022801"/>
    </source>
</evidence>
<dbReference type="SMART" id="SM00488">
    <property type="entry name" value="DEXDc2"/>
    <property type="match status" value="1"/>
</dbReference>
<keyword evidence="10" id="KW-0067">ATP-binding</keyword>
<protein>
    <recommendedName>
        <fullName evidence="5">ATP-dependent DNA helicase CHL1</fullName>
        <ecNumber evidence="17">5.6.2.3</ecNumber>
    </recommendedName>
    <alternativeName>
        <fullName evidence="4">ATP-dependent DNA helicase chl1</fullName>
    </alternativeName>
    <alternativeName>
        <fullName evidence="16">Chromosome loss protein 1</fullName>
    </alternativeName>
    <alternativeName>
        <fullName evidence="18 19">DNA 5'-3' helicase CHL1</fullName>
    </alternativeName>
</protein>
<evidence type="ECO:0000256" key="13">
    <source>
        <dbReference type="ARBA" id="ARBA00023235"/>
    </source>
</evidence>
<dbReference type="GO" id="GO:0046872">
    <property type="term" value="F:metal ion binding"/>
    <property type="evidence" value="ECO:0007669"/>
    <property type="project" value="UniProtKB-KW"/>
</dbReference>
<keyword evidence="12" id="KW-0411">Iron-sulfur</keyword>
<evidence type="ECO:0000256" key="20">
    <source>
        <dbReference type="ARBA" id="ARBA00045702"/>
    </source>
</evidence>
<dbReference type="InterPro" id="IPR010614">
    <property type="entry name" value="RAD3-like_helicase_DEAD"/>
</dbReference>
<dbReference type="GO" id="GO:0005524">
    <property type="term" value="F:ATP binding"/>
    <property type="evidence" value="ECO:0007669"/>
    <property type="project" value="UniProtKB-KW"/>
</dbReference>
<dbReference type="InterPro" id="IPR013020">
    <property type="entry name" value="Rad3/Chl1-like"/>
</dbReference>
<dbReference type="GO" id="GO:0016818">
    <property type="term" value="F:hydrolase activity, acting on acid anhydrides, in phosphorus-containing anhydrides"/>
    <property type="evidence" value="ECO:0007669"/>
    <property type="project" value="InterPro"/>
</dbReference>
<accession>A0AAD5U7Y0</accession>
<dbReference type="PANTHER" id="PTHR11472:SF41">
    <property type="entry name" value="ATP-DEPENDENT DNA HELICASE DDX11-RELATED"/>
    <property type="match status" value="1"/>
</dbReference>
<dbReference type="Proteomes" id="UP001211065">
    <property type="component" value="Unassembled WGS sequence"/>
</dbReference>
<evidence type="ECO:0000256" key="7">
    <source>
        <dbReference type="ARBA" id="ARBA00022741"/>
    </source>
</evidence>
<dbReference type="Pfam" id="PF13307">
    <property type="entry name" value="Helicase_C_2"/>
    <property type="match status" value="1"/>
</dbReference>
<dbReference type="EC" id="5.6.2.3" evidence="17"/>
<keyword evidence="9 24" id="KW-0347">Helicase</keyword>
<dbReference type="InterPro" id="IPR045028">
    <property type="entry name" value="DinG/Rad3-like"/>
</dbReference>
<dbReference type="GO" id="GO:0043139">
    <property type="term" value="F:5'-3' DNA helicase activity"/>
    <property type="evidence" value="ECO:0007669"/>
    <property type="project" value="UniProtKB-EC"/>
</dbReference>
<dbReference type="EMBL" id="JADGJW010000055">
    <property type="protein sequence ID" value="KAJ3225682.1"/>
    <property type="molecule type" value="Genomic_DNA"/>
</dbReference>
<keyword evidence="6" id="KW-0479">Metal-binding</keyword>
<comment type="similarity">
    <text evidence="3">Belongs to the DEAD box helicase family. DEAH subfamily. DDX11/CHL1 sub-subfamily.</text>
</comment>
<dbReference type="PROSITE" id="PS51193">
    <property type="entry name" value="HELICASE_ATP_BIND_2"/>
    <property type="match status" value="1"/>
</dbReference>
<dbReference type="GO" id="GO:0005634">
    <property type="term" value="C:nucleus"/>
    <property type="evidence" value="ECO:0007669"/>
    <property type="project" value="UniProtKB-SubCell"/>
</dbReference>
<keyword evidence="7" id="KW-0547">Nucleotide-binding</keyword>
<organism evidence="24 25">
    <name type="scientific">Clydaea vesicula</name>
    <dbReference type="NCBI Taxonomy" id="447962"/>
    <lineage>
        <taxon>Eukaryota</taxon>
        <taxon>Fungi</taxon>
        <taxon>Fungi incertae sedis</taxon>
        <taxon>Chytridiomycota</taxon>
        <taxon>Chytridiomycota incertae sedis</taxon>
        <taxon>Chytridiomycetes</taxon>
        <taxon>Lobulomycetales</taxon>
        <taxon>Lobulomycetaceae</taxon>
        <taxon>Clydaea</taxon>
    </lineage>
</organism>
<dbReference type="InterPro" id="IPR042493">
    <property type="entry name" value="XPD_DNA_FeS"/>
</dbReference>
<evidence type="ECO:0000256" key="1">
    <source>
        <dbReference type="ARBA" id="ARBA00001966"/>
    </source>
</evidence>
<evidence type="ECO:0000256" key="17">
    <source>
        <dbReference type="ARBA" id="ARBA00044969"/>
    </source>
</evidence>
<keyword evidence="22" id="KW-0472">Membrane</keyword>
<evidence type="ECO:0000256" key="10">
    <source>
        <dbReference type="ARBA" id="ARBA00022840"/>
    </source>
</evidence>
<comment type="subcellular location">
    <subcellularLocation>
        <location evidence="2">Nucleus</location>
    </subcellularLocation>
</comment>
<comment type="function">
    <text evidence="20">ATP-dependent DNA helicase important for chromosome transmission and normal cell cycle progression in G(2)/M. May have a role in changing DNA topology to allow the loading of proteins involved in maintaining sister chromatid cohesion in the vicinity of the centromeres. Has a specific role in chromosome segregation during meiosis II.</text>
</comment>
<comment type="cofactor">
    <cofactor evidence="1">
        <name>[4Fe-4S] cluster</name>
        <dbReference type="ChEBI" id="CHEBI:49883"/>
    </cofactor>
</comment>
<dbReference type="Gene3D" id="1.10.30.20">
    <property type="entry name" value="Bacterial XPD DNA helicase, FeS cluster domain"/>
    <property type="match status" value="1"/>
</dbReference>
<evidence type="ECO:0000313" key="24">
    <source>
        <dbReference type="EMBL" id="KAJ3225682.1"/>
    </source>
</evidence>
<evidence type="ECO:0000256" key="5">
    <source>
        <dbReference type="ARBA" id="ARBA00017386"/>
    </source>
</evidence>
<evidence type="ECO:0000256" key="18">
    <source>
        <dbReference type="ARBA" id="ARBA00044998"/>
    </source>
</evidence>
<evidence type="ECO:0000259" key="23">
    <source>
        <dbReference type="PROSITE" id="PS51193"/>
    </source>
</evidence>
<evidence type="ECO:0000256" key="2">
    <source>
        <dbReference type="ARBA" id="ARBA00004123"/>
    </source>
</evidence>
<keyword evidence="25" id="KW-1185">Reference proteome</keyword>
<evidence type="ECO:0000256" key="11">
    <source>
        <dbReference type="ARBA" id="ARBA00023004"/>
    </source>
</evidence>
<name>A0AAD5U7Y0_9FUNG</name>
<keyword evidence="22" id="KW-1133">Transmembrane helix</keyword>
<dbReference type="CDD" id="cd18788">
    <property type="entry name" value="SF2_C_XPD"/>
    <property type="match status" value="1"/>
</dbReference>
<evidence type="ECO:0000256" key="4">
    <source>
        <dbReference type="ARBA" id="ARBA00016387"/>
    </source>
</evidence>
<dbReference type="GO" id="GO:0003677">
    <property type="term" value="F:DNA binding"/>
    <property type="evidence" value="ECO:0007669"/>
    <property type="project" value="InterPro"/>
</dbReference>
<dbReference type="InterPro" id="IPR006555">
    <property type="entry name" value="ATP-dep_Helicase_C"/>
</dbReference>
<dbReference type="Gene3D" id="1.10.275.40">
    <property type="match status" value="1"/>
</dbReference>
<dbReference type="NCBIfam" id="TIGR00604">
    <property type="entry name" value="rad3"/>
    <property type="match status" value="1"/>
</dbReference>
<dbReference type="GO" id="GO:0006139">
    <property type="term" value="P:nucleobase-containing compound metabolic process"/>
    <property type="evidence" value="ECO:0007669"/>
    <property type="project" value="InterPro"/>
</dbReference>
<dbReference type="InterPro" id="IPR014013">
    <property type="entry name" value="Helic_SF1/SF2_ATP-bd_DinG/Rad3"/>
</dbReference>
<keyword evidence="8" id="KW-0378">Hydrolase</keyword>
<proteinExistence type="inferred from homology"/>
<evidence type="ECO:0000256" key="3">
    <source>
        <dbReference type="ARBA" id="ARBA00008435"/>
    </source>
</evidence>
<evidence type="ECO:0000313" key="25">
    <source>
        <dbReference type="Proteomes" id="UP001211065"/>
    </source>
</evidence>
<keyword evidence="11" id="KW-0408">Iron</keyword>
<feature type="transmembrane region" description="Helical" evidence="22">
    <location>
        <begin position="832"/>
        <end position="859"/>
    </location>
</feature>
<evidence type="ECO:0000256" key="22">
    <source>
        <dbReference type="SAM" id="Phobius"/>
    </source>
</evidence>
<dbReference type="InterPro" id="IPR006554">
    <property type="entry name" value="Helicase-like_DEXD_c2"/>
</dbReference>
<evidence type="ECO:0000256" key="15">
    <source>
        <dbReference type="ARBA" id="ARBA00023306"/>
    </source>
</evidence>
<keyword evidence="15" id="KW-0131">Cell cycle</keyword>
<dbReference type="InterPro" id="IPR027417">
    <property type="entry name" value="P-loop_NTPase"/>
</dbReference>
<evidence type="ECO:0000256" key="16">
    <source>
        <dbReference type="ARBA" id="ARBA00029709"/>
    </source>
</evidence>
<dbReference type="PANTHER" id="PTHR11472">
    <property type="entry name" value="DNA REPAIR DEAD HELICASE RAD3/XP-D SUBFAMILY MEMBER"/>
    <property type="match status" value="1"/>
</dbReference>
<sequence>MSHFQFPFEPYGIQQDFMTKLTIALNEKKVAVFESPKSLSLICGCLSWLQKNQEVEGFDIIEEENIRGDENKSNSKEPAWLRDFTKKAKLEKRLEQKISETKKFEDEEELELLVDYESEDEKKSSVLKSLYSEDSAMDVDEPDELKIYYCSRTHSQISQFVREIQKTEFSKWIKVVSLGSRASLCINEKVLNLKSIERINDKCLDMQQTKLKDAPNCQYLQKDEKVVIDFQASLMVLLKLALISQFLHVLVNCNGYRRSHVLIMQPENLSNLPRLTVLDEAHNIADAISSVHTVQLRGSHIFKASSQLMQYSDRYLTRMSNNNRLYVKQLVHVIEKLKQFCNNVATNKVSQNQLLTSNDFLNSLMMDNINIFKLKEYLQKSKLSQKLYGFSELLEAKNVTMEKIKKKDFEDVCMENNRANLQKIESFLMSMTNSNIDGRILINFENNEVQIKYLLLNPADDLVNDARAIILTGGTMEPLEDFKKQLMPFLNEERFFHFSCGHIIPTSQIQTTVIKNGPSGRLMEFTYDKRNDKSLLNELGNTIINFCNFIKGGIVCFFPSYTFLNVVVDQFNSTGTFERIKKKKIVFLEPKKTSEVDFILEKYSKAIFEVKETGGQLTGALLFCVVSGKLSEGINFSDDLGRAVIMVGLPFPNLASLELKEKLSFLKRSSNNKNVANEFYENMCMKAVNQSSKLKLCGILRILVGRAIRHKGDHATILLLDHRYSQQKIKEKLPKWIRDARIDVTEKFSDAIIKTREVIKDVIVNVPSSFNSNFSNPGTKNIDNSITASSNTTSKTHTSENYSVYTEYSLLPHPTKFSCTKSELTKKIMTSYALTLLLDAFVVFLLVLDTYFFTGVFLVSIKPFLRIYPVYHTLFVFKVLDSMLEGLGLKKASDAVSNQEKTSTVTHSNSFVLFPVNGSFKKVKHVSDAPEVNVAFNHKPVLLKIMGLVLKNN</sequence>
<dbReference type="AlphaFoldDB" id="A0AAD5U7Y0"/>
<dbReference type="GO" id="GO:0034085">
    <property type="term" value="P:establishment of sister chromatid cohesion"/>
    <property type="evidence" value="ECO:0007669"/>
    <property type="project" value="TreeGrafter"/>
</dbReference>
<dbReference type="SMART" id="SM00491">
    <property type="entry name" value="HELICc2"/>
    <property type="match status" value="1"/>
</dbReference>
<feature type="domain" description="Helicase ATP-binding" evidence="23">
    <location>
        <begin position="1"/>
        <end position="341"/>
    </location>
</feature>
<keyword evidence="13" id="KW-0413">Isomerase</keyword>
<comment type="caution">
    <text evidence="24">The sequence shown here is derived from an EMBL/GenBank/DDBJ whole genome shotgun (WGS) entry which is preliminary data.</text>
</comment>
<evidence type="ECO:0000256" key="21">
    <source>
        <dbReference type="ARBA" id="ARBA00048954"/>
    </source>
</evidence>
<keyword evidence="14" id="KW-0539">Nucleus</keyword>
<evidence type="ECO:0000256" key="19">
    <source>
        <dbReference type="ARBA" id="ARBA00045008"/>
    </source>
</evidence>
<gene>
    <name evidence="24" type="primary">DDX11</name>
    <name evidence="24" type="ORF">HK099_006403</name>
</gene>
<comment type="catalytic activity">
    <reaction evidence="21">
        <text>ATP + H2O = ADP + phosphate + H(+)</text>
        <dbReference type="Rhea" id="RHEA:13065"/>
        <dbReference type="ChEBI" id="CHEBI:15377"/>
        <dbReference type="ChEBI" id="CHEBI:15378"/>
        <dbReference type="ChEBI" id="CHEBI:30616"/>
        <dbReference type="ChEBI" id="CHEBI:43474"/>
        <dbReference type="ChEBI" id="CHEBI:456216"/>
        <dbReference type="EC" id="5.6.2.3"/>
    </reaction>
</comment>
<dbReference type="Gene3D" id="3.40.50.300">
    <property type="entry name" value="P-loop containing nucleotide triphosphate hydrolases"/>
    <property type="match status" value="3"/>
</dbReference>
<reference evidence="24" key="1">
    <citation type="submission" date="2020-05" db="EMBL/GenBank/DDBJ databases">
        <title>Phylogenomic resolution of chytrid fungi.</title>
        <authorList>
            <person name="Stajich J.E."/>
            <person name="Amses K."/>
            <person name="Simmons R."/>
            <person name="Seto K."/>
            <person name="Myers J."/>
            <person name="Bonds A."/>
            <person name="Quandt C.A."/>
            <person name="Barry K."/>
            <person name="Liu P."/>
            <person name="Grigoriev I."/>
            <person name="Longcore J.E."/>
            <person name="James T.Y."/>
        </authorList>
    </citation>
    <scope>NUCLEOTIDE SEQUENCE</scope>
    <source>
        <strain evidence="24">JEL0476</strain>
    </source>
</reference>
<evidence type="ECO:0000256" key="9">
    <source>
        <dbReference type="ARBA" id="ARBA00022806"/>
    </source>
</evidence>